<dbReference type="PANTHER" id="PTHR43622:SF7">
    <property type="entry name" value="3-DEHYDROQUINATE SYNTHASE, CHLOROPLASTIC"/>
    <property type="match status" value="1"/>
</dbReference>
<dbReference type="SUPFAM" id="SSF56796">
    <property type="entry name" value="Dehydroquinate synthase-like"/>
    <property type="match status" value="1"/>
</dbReference>
<evidence type="ECO:0000256" key="4">
    <source>
        <dbReference type="ARBA" id="ARBA00023141"/>
    </source>
</evidence>
<accession>A0ABY5Z242</accession>
<reference evidence="8" key="1">
    <citation type="submission" date="2021-04" db="EMBL/GenBank/DDBJ databases">
        <title>Biosynthetic gene clusters of Dactylosporangioum roseum.</title>
        <authorList>
            <person name="Hartkoorn R.C."/>
            <person name="Beaudoing E."/>
            <person name="Hot D."/>
            <person name="Moureu S."/>
        </authorList>
    </citation>
    <scope>NUCLEOTIDE SEQUENCE</scope>
    <source>
        <strain evidence="8">NRRL B-16295</strain>
    </source>
</reference>
<gene>
    <name evidence="8" type="ORF">Drose_33045</name>
</gene>
<dbReference type="InterPro" id="IPR050071">
    <property type="entry name" value="Dehydroquinate_synthase"/>
</dbReference>
<evidence type="ECO:0000256" key="1">
    <source>
        <dbReference type="ARBA" id="ARBA00001911"/>
    </source>
</evidence>
<evidence type="ECO:0000259" key="6">
    <source>
        <dbReference type="Pfam" id="PF01761"/>
    </source>
</evidence>
<keyword evidence="4" id="KW-0057">Aromatic amino acid biosynthesis</keyword>
<comment type="cofactor">
    <cofactor evidence="1">
        <name>NAD(+)</name>
        <dbReference type="ChEBI" id="CHEBI:57540"/>
    </cofactor>
</comment>
<evidence type="ECO:0000256" key="3">
    <source>
        <dbReference type="ARBA" id="ARBA00023027"/>
    </source>
</evidence>
<feature type="domain" description="3-dehydroquinate synthase N-terminal" evidence="6">
    <location>
        <begin position="73"/>
        <end position="183"/>
    </location>
</feature>
<dbReference type="InterPro" id="IPR030960">
    <property type="entry name" value="DHQS/DOIS_N"/>
</dbReference>
<proteinExistence type="predicted"/>
<evidence type="ECO:0000313" key="8">
    <source>
        <dbReference type="EMBL" id="UWZ35867.1"/>
    </source>
</evidence>
<keyword evidence="2" id="KW-0028">Amino-acid biosynthesis</keyword>
<dbReference type="Proteomes" id="UP001058271">
    <property type="component" value="Chromosome"/>
</dbReference>
<dbReference type="Gene3D" id="3.40.50.1970">
    <property type="match status" value="1"/>
</dbReference>
<protein>
    <submittedName>
        <fullName evidence="8">3-dehydroquinate synthase</fullName>
    </submittedName>
</protein>
<dbReference type="RefSeq" id="WP_260725214.1">
    <property type="nucleotide sequence ID" value="NZ_BAAABS010000051.1"/>
</dbReference>
<name>A0ABY5Z242_9ACTN</name>
<dbReference type="Pfam" id="PF24621">
    <property type="entry name" value="DHQS_C"/>
    <property type="match status" value="1"/>
</dbReference>
<dbReference type="InterPro" id="IPR056179">
    <property type="entry name" value="DHQS_C"/>
</dbReference>
<evidence type="ECO:0000256" key="5">
    <source>
        <dbReference type="ARBA" id="ARBA00023239"/>
    </source>
</evidence>
<dbReference type="Pfam" id="PF01761">
    <property type="entry name" value="DHQ_synthase"/>
    <property type="match status" value="1"/>
</dbReference>
<sequence>MPLSSDSSQWLRERYRQEYETSILIGDGCLGAGLRAALSGTRAVWIVADTDVWPGLETAVTGSAADSIAGVLRLRGGEAAKSLETWRAILEWLAAEGAARRDIVVAVGGGTISDVVGYAASAYLRGVPYVNVPTTLLAQADGAIGGKVAINLPGAKNAIGGFHHPTHVVCDVSTLATLPVSYLREGFAEIVKVAVAEAGGELFEHLERGIGGADTYSAAELAAIVRHSVQIKLDLLRDDPFEKNLRRILNFGHTVAHSLESATGYVAASHGSAVAIGLATACRYGVAAGLTPTSLSERIHCLLDRFGLPTSVEPEACDDVIKFLDGIRRARGGNLLYVVPRGIGDFIILDNVDLARLSESLVRP</sequence>
<evidence type="ECO:0000259" key="7">
    <source>
        <dbReference type="Pfam" id="PF24621"/>
    </source>
</evidence>
<keyword evidence="3" id="KW-0520">NAD</keyword>
<evidence type="ECO:0000256" key="2">
    <source>
        <dbReference type="ARBA" id="ARBA00022605"/>
    </source>
</evidence>
<evidence type="ECO:0000313" key="9">
    <source>
        <dbReference type="Proteomes" id="UP001058271"/>
    </source>
</evidence>
<dbReference type="CDD" id="cd08195">
    <property type="entry name" value="DHQS"/>
    <property type="match status" value="1"/>
</dbReference>
<feature type="domain" description="3-dehydroquinate synthase C-terminal" evidence="7">
    <location>
        <begin position="186"/>
        <end position="324"/>
    </location>
</feature>
<dbReference type="PANTHER" id="PTHR43622">
    <property type="entry name" value="3-DEHYDROQUINATE SYNTHASE"/>
    <property type="match status" value="1"/>
</dbReference>
<dbReference type="Gene3D" id="1.20.1090.10">
    <property type="entry name" value="Dehydroquinate synthase-like - alpha domain"/>
    <property type="match status" value="1"/>
</dbReference>
<keyword evidence="9" id="KW-1185">Reference proteome</keyword>
<dbReference type="EMBL" id="CP073721">
    <property type="protein sequence ID" value="UWZ35867.1"/>
    <property type="molecule type" value="Genomic_DNA"/>
</dbReference>
<keyword evidence="5" id="KW-0456">Lyase</keyword>
<organism evidence="8 9">
    <name type="scientific">Dactylosporangium roseum</name>
    <dbReference type="NCBI Taxonomy" id="47989"/>
    <lineage>
        <taxon>Bacteria</taxon>
        <taxon>Bacillati</taxon>
        <taxon>Actinomycetota</taxon>
        <taxon>Actinomycetes</taxon>
        <taxon>Micromonosporales</taxon>
        <taxon>Micromonosporaceae</taxon>
        <taxon>Dactylosporangium</taxon>
    </lineage>
</organism>